<feature type="region of interest" description="Disordered" evidence="1">
    <location>
        <begin position="34"/>
        <end position="60"/>
    </location>
</feature>
<organism evidence="2 3">
    <name type="scientific">Glomus cerebriforme</name>
    <dbReference type="NCBI Taxonomy" id="658196"/>
    <lineage>
        <taxon>Eukaryota</taxon>
        <taxon>Fungi</taxon>
        <taxon>Fungi incertae sedis</taxon>
        <taxon>Mucoromycota</taxon>
        <taxon>Glomeromycotina</taxon>
        <taxon>Glomeromycetes</taxon>
        <taxon>Glomerales</taxon>
        <taxon>Glomeraceae</taxon>
        <taxon>Glomus</taxon>
    </lineage>
</organism>
<evidence type="ECO:0008006" key="4">
    <source>
        <dbReference type="Google" id="ProtNLM"/>
    </source>
</evidence>
<name>A0A397T320_9GLOM</name>
<accession>A0A397T320</accession>
<reference evidence="2 3" key="1">
    <citation type="submission" date="2018-06" db="EMBL/GenBank/DDBJ databases">
        <title>Comparative genomics reveals the genomic features of Rhizophagus irregularis, R. cerebriforme, R. diaphanum and Gigaspora rosea, and their symbiotic lifestyle signature.</title>
        <authorList>
            <person name="Morin E."/>
            <person name="San Clemente H."/>
            <person name="Chen E.C.H."/>
            <person name="De La Providencia I."/>
            <person name="Hainaut M."/>
            <person name="Kuo A."/>
            <person name="Kohler A."/>
            <person name="Murat C."/>
            <person name="Tang N."/>
            <person name="Roy S."/>
            <person name="Loubradou J."/>
            <person name="Henrissat B."/>
            <person name="Grigoriev I.V."/>
            <person name="Corradi N."/>
            <person name="Roux C."/>
            <person name="Martin F.M."/>
        </authorList>
    </citation>
    <scope>NUCLEOTIDE SEQUENCE [LARGE SCALE GENOMIC DNA]</scope>
    <source>
        <strain evidence="2 3">DAOM 227022</strain>
    </source>
</reference>
<evidence type="ECO:0000256" key="1">
    <source>
        <dbReference type="SAM" id="MobiDB-lite"/>
    </source>
</evidence>
<dbReference type="InterPro" id="IPR011009">
    <property type="entry name" value="Kinase-like_dom_sf"/>
</dbReference>
<proteinExistence type="predicted"/>
<dbReference type="AlphaFoldDB" id="A0A397T320"/>
<dbReference type="SUPFAM" id="SSF56112">
    <property type="entry name" value="Protein kinase-like (PK-like)"/>
    <property type="match status" value="1"/>
</dbReference>
<dbReference type="Proteomes" id="UP000265703">
    <property type="component" value="Unassembled WGS sequence"/>
</dbReference>
<protein>
    <recommendedName>
        <fullName evidence="4">Protein kinase domain-containing protein</fullName>
    </recommendedName>
</protein>
<sequence>MIPSSAITVDKWDSEEQQWERLIVKDDNYENVKQEENEKTGLSIGSISDLGLSRPADKPTKSNEIYEVLPYISPEVLRGKQYNKAADKYSFENEPTIQNYPLSCYTVQAEKFDYSVKLNEILNQEELSSKENVEETMLSKNLENCLIQE</sequence>
<feature type="compositionally biased region" description="Low complexity" evidence="1">
    <location>
        <begin position="41"/>
        <end position="53"/>
    </location>
</feature>
<gene>
    <name evidence="2" type="ORF">C1645_823107</name>
</gene>
<comment type="caution">
    <text evidence="2">The sequence shown here is derived from an EMBL/GenBank/DDBJ whole genome shotgun (WGS) entry which is preliminary data.</text>
</comment>
<keyword evidence="3" id="KW-1185">Reference proteome</keyword>
<evidence type="ECO:0000313" key="2">
    <source>
        <dbReference type="EMBL" id="RIA90655.1"/>
    </source>
</evidence>
<dbReference type="EMBL" id="QKYT01000175">
    <property type="protein sequence ID" value="RIA90655.1"/>
    <property type="molecule type" value="Genomic_DNA"/>
</dbReference>
<evidence type="ECO:0000313" key="3">
    <source>
        <dbReference type="Proteomes" id="UP000265703"/>
    </source>
</evidence>
<dbReference type="Gene3D" id="1.10.510.10">
    <property type="entry name" value="Transferase(Phosphotransferase) domain 1"/>
    <property type="match status" value="1"/>
</dbReference>
<dbReference type="OrthoDB" id="2444103at2759"/>